<feature type="domain" description="Transketolase N-terminal" evidence="4">
    <location>
        <begin position="18"/>
        <end position="271"/>
    </location>
</feature>
<dbReference type="Proteomes" id="UP000014155">
    <property type="component" value="Unassembled WGS sequence"/>
</dbReference>
<evidence type="ECO:0000313" key="6">
    <source>
        <dbReference type="Proteomes" id="UP000014155"/>
    </source>
</evidence>
<keyword evidence="6" id="KW-1185">Reference proteome</keyword>
<keyword evidence="5" id="KW-0808">Transferase</keyword>
<evidence type="ECO:0000256" key="1">
    <source>
        <dbReference type="ARBA" id="ARBA00001964"/>
    </source>
</evidence>
<comment type="caution">
    <text evidence="5">The sequence shown here is derived from an EMBL/GenBank/DDBJ whole genome shotgun (WGS) entry which is preliminary data.</text>
</comment>
<comment type="cofactor">
    <cofactor evidence="1">
        <name>thiamine diphosphate</name>
        <dbReference type="ChEBI" id="CHEBI:58937"/>
    </cofactor>
</comment>
<dbReference type="InterPro" id="IPR005474">
    <property type="entry name" value="Transketolase_N"/>
</dbReference>
<protein>
    <submittedName>
        <fullName evidence="5">Transketolase, N-terminal subunit</fullName>
        <ecNumber evidence="5">2.2.1.1</ecNumber>
    </submittedName>
</protein>
<name>S0FJF8_RUMCE</name>
<dbReference type="PATRIC" id="fig|1195236.3.peg.2005"/>
<reference evidence="5 6" key="1">
    <citation type="journal article" date="2013" name="Genome Announc.">
        <title>Draft Genome Sequence of the Cellulolytic, Mesophilic, Anaerobic Bacterium Clostridium termitidis Strain CT1112 (DSM 5398).</title>
        <authorList>
            <person name="Lal S."/>
            <person name="Ramachandran U."/>
            <person name="Zhang X."/>
            <person name="Munir R."/>
            <person name="Sparling R."/>
            <person name="Levin D.B."/>
        </authorList>
    </citation>
    <scope>NUCLEOTIDE SEQUENCE [LARGE SCALE GENOMIC DNA]</scope>
    <source>
        <strain evidence="5 6">CT1112</strain>
    </source>
</reference>
<dbReference type="InterPro" id="IPR029061">
    <property type="entry name" value="THDP-binding"/>
</dbReference>
<dbReference type="CDD" id="cd02012">
    <property type="entry name" value="TPP_TK"/>
    <property type="match status" value="1"/>
</dbReference>
<dbReference type="Gene3D" id="3.40.50.970">
    <property type="match status" value="1"/>
</dbReference>
<dbReference type="STRING" id="1195236.CTER_1676"/>
<dbReference type="SUPFAM" id="SSF52518">
    <property type="entry name" value="Thiamin diphosphate-binding fold (THDP-binding)"/>
    <property type="match status" value="1"/>
</dbReference>
<dbReference type="RefSeq" id="WP_004625267.1">
    <property type="nucleotide sequence ID" value="NZ_AORV01000028.1"/>
</dbReference>
<dbReference type="eggNOG" id="COG3959">
    <property type="taxonomic scope" value="Bacteria"/>
</dbReference>
<accession>S0FJF8</accession>
<proteinExistence type="inferred from homology"/>
<evidence type="ECO:0000259" key="4">
    <source>
        <dbReference type="Pfam" id="PF00456"/>
    </source>
</evidence>
<keyword evidence="3" id="KW-0786">Thiamine pyrophosphate</keyword>
<organism evidence="5 6">
    <name type="scientific">Ruminiclostridium cellobioparum subsp. termitidis CT1112</name>
    <dbReference type="NCBI Taxonomy" id="1195236"/>
    <lineage>
        <taxon>Bacteria</taxon>
        <taxon>Bacillati</taxon>
        <taxon>Bacillota</taxon>
        <taxon>Clostridia</taxon>
        <taxon>Eubacteriales</taxon>
        <taxon>Oscillospiraceae</taxon>
        <taxon>Ruminiclostridium</taxon>
    </lineage>
</organism>
<dbReference type="EMBL" id="AORV01000028">
    <property type="protein sequence ID" value="EMS72275.1"/>
    <property type="molecule type" value="Genomic_DNA"/>
</dbReference>
<dbReference type="AlphaFoldDB" id="S0FJF8"/>
<dbReference type="EC" id="2.2.1.1" evidence="5"/>
<sequence>MSLSLTRIEELSGLCKKFRRQLIDILYSVQTGHPGGSLSCTEILALLFFEKMNIDPAHTNMEGRDRLILSKGHAAPMLYINMAHRGYFKLEDLDTLRQTGSHLQGHPCYHKTPGIELSTGSLGLGLSAGVGMALSDRLNRRNSHVYVLLGDGEIQEGIIWEAAMSAGKYKVDNLIAILDNNGVQLDGTIRDIMPLGDVQAKWSSFGWNVITADGHDIAALSDAFDLAVRHRGSPTIIIAGTVKGKGISFMEGKNQWHGKPVTQKEYRMAVEELSVQ</sequence>
<evidence type="ECO:0000256" key="3">
    <source>
        <dbReference type="ARBA" id="ARBA00023052"/>
    </source>
</evidence>
<dbReference type="PANTHER" id="PTHR47514">
    <property type="entry name" value="TRANSKETOLASE N-TERMINAL SECTION-RELATED"/>
    <property type="match status" value="1"/>
</dbReference>
<comment type="similarity">
    <text evidence="2">Belongs to the transketolase family.</text>
</comment>
<evidence type="ECO:0000313" key="5">
    <source>
        <dbReference type="EMBL" id="EMS72275.1"/>
    </source>
</evidence>
<dbReference type="GO" id="GO:0004802">
    <property type="term" value="F:transketolase activity"/>
    <property type="evidence" value="ECO:0007669"/>
    <property type="project" value="UniProtKB-EC"/>
</dbReference>
<dbReference type="PANTHER" id="PTHR47514:SF1">
    <property type="entry name" value="TRANSKETOLASE N-TERMINAL SECTION-RELATED"/>
    <property type="match status" value="1"/>
</dbReference>
<dbReference type="Pfam" id="PF00456">
    <property type="entry name" value="Transketolase_N"/>
    <property type="match status" value="1"/>
</dbReference>
<gene>
    <name evidence="5" type="ORF">CTER_1676</name>
</gene>
<evidence type="ECO:0000256" key="2">
    <source>
        <dbReference type="ARBA" id="ARBA00007131"/>
    </source>
</evidence>